<dbReference type="RefSeq" id="XP_049138134.1">
    <property type="nucleotide sequence ID" value="XM_049296910.1"/>
</dbReference>
<organism evidence="2 3">
    <name type="scientific">Colletotrichum lupini</name>
    <dbReference type="NCBI Taxonomy" id="145971"/>
    <lineage>
        <taxon>Eukaryota</taxon>
        <taxon>Fungi</taxon>
        <taxon>Dikarya</taxon>
        <taxon>Ascomycota</taxon>
        <taxon>Pezizomycotina</taxon>
        <taxon>Sordariomycetes</taxon>
        <taxon>Hypocreomycetidae</taxon>
        <taxon>Glomerellales</taxon>
        <taxon>Glomerellaceae</taxon>
        <taxon>Colletotrichum</taxon>
        <taxon>Colletotrichum acutatum species complex</taxon>
    </lineage>
</organism>
<evidence type="ECO:0000313" key="2">
    <source>
        <dbReference type="EMBL" id="UQC76493.1"/>
    </source>
</evidence>
<feature type="compositionally biased region" description="Low complexity" evidence="1">
    <location>
        <begin position="746"/>
        <end position="758"/>
    </location>
</feature>
<feature type="compositionally biased region" description="Basic residues" evidence="1">
    <location>
        <begin position="702"/>
        <end position="714"/>
    </location>
</feature>
<protein>
    <submittedName>
        <fullName evidence="2">Uncharacterized protein</fullName>
    </submittedName>
</protein>
<feature type="region of interest" description="Disordered" evidence="1">
    <location>
        <begin position="688"/>
        <end position="718"/>
    </location>
</feature>
<reference evidence="2" key="1">
    <citation type="journal article" date="2021" name="Mol. Plant Microbe Interact.">
        <title>Complete Genome Sequence of the Plant-Pathogenic Fungus Colletotrichum lupini.</title>
        <authorList>
            <person name="Baroncelli R."/>
            <person name="Pensec F."/>
            <person name="Da Lio D."/>
            <person name="Boufleur T."/>
            <person name="Vicente I."/>
            <person name="Sarrocco S."/>
            <person name="Picot A."/>
            <person name="Baraldi E."/>
            <person name="Sukno S."/>
            <person name="Thon M."/>
            <person name="Le Floch G."/>
        </authorList>
    </citation>
    <scope>NUCLEOTIDE SEQUENCE</scope>
    <source>
        <strain evidence="2">IMI 504893</strain>
    </source>
</reference>
<feature type="region of interest" description="Disordered" evidence="1">
    <location>
        <begin position="741"/>
        <end position="761"/>
    </location>
</feature>
<dbReference type="GeneID" id="73351920"/>
<dbReference type="EMBL" id="CP019472">
    <property type="protein sequence ID" value="UQC76493.1"/>
    <property type="molecule type" value="Genomic_DNA"/>
</dbReference>
<feature type="compositionally biased region" description="Basic and acidic residues" evidence="1">
    <location>
        <begin position="783"/>
        <end position="796"/>
    </location>
</feature>
<evidence type="ECO:0000313" key="3">
    <source>
        <dbReference type="Proteomes" id="UP000830671"/>
    </source>
</evidence>
<feature type="region of interest" description="Disordered" evidence="1">
    <location>
        <begin position="1075"/>
        <end position="1101"/>
    </location>
</feature>
<keyword evidence="3" id="KW-1185">Reference proteome</keyword>
<evidence type="ECO:0000256" key="1">
    <source>
        <dbReference type="SAM" id="MobiDB-lite"/>
    </source>
</evidence>
<feature type="region of interest" description="Disordered" evidence="1">
    <location>
        <begin position="783"/>
        <end position="824"/>
    </location>
</feature>
<accession>A0A9Q8WAC2</accession>
<dbReference type="KEGG" id="clup:CLUP02_18006"/>
<name>A0A9Q8WAC2_9PEZI</name>
<dbReference type="Proteomes" id="UP000830671">
    <property type="component" value="Chromosome 10"/>
</dbReference>
<sequence length="1376" mass="152581">MRATKDHRCIASGWRLETGESEGVVSAYRRYVPMPVPSFRKTGGSHGGTVVTTGNTSPPGHTHHHHHHHLLPQHLKIKMEGTDTEYSAVRTHERCKARYVRSIPSSSRLIGFVNVNVHPPFSLPRFRIIRLQYNTTYKVEVLRLRLQKRRVPGFGCTFQSLSSDISHSRRHTLDGRFTLDLMIGESEISILGHNKNRTLDIHVHLLLHVCQRILDDDLTRGNGGSSSFEARLVSIVHGTMNTSDSIHLQAARRTPREDLELYCSDGACRHSLALTQYATVPRSTLAFNPPSQILRSREYRFKATSISLSPTTSCTLTAKTSRHHWGRIELSFNDWPPLLQEQNVVPREYHFGVVFCIACSIRPTWLQRGRNPDPSHVRCLYGVIWSISEGGYEAVGSTVDVQSNVSPPGTTYDSGARTMRGSRHYEDTSPHIRQRLSTDWLTQRYVLDLISTFPISIEALVYGHGWPSPGGLALTCSCTVLRQHAKCGTEVAEYLPCDAPDVEEVYGRCLHYLHQTPRVRVLFPRRVAALSDEEGNAISRLKQSSQKPQGSSSCFSIGMMDARHTQAALIRDILVVYPETYPITIRIRYIDQTFLGSSRHRPSLHRNSQFLTSDVAPTYGAVCAVNFARAPVDHRLPLPSSEPATGWCTIGAVELQNCKTLGRPCHFNCLSREEYRLPDNARYRVGCRPRRSATTDTTTQNRLRKQARKDRKARKVDAKGMDHTILAVSPAQVLAMLGNQTKRTISSGSPHRSTSGSSKRFRKSQSAATLLFFPSLPGCKSLDHGERSSELPDRSHKVPSRTNHLAETSKDETSQSNGPHAHSGHRRLVNGFNFGSHHAWGICPTSFVLITQINTIARQKRRRPESSISQLKPCPPLVTLHCRTVQVWLLDEDATALSSRGFSPSQNAHVFSAFVGENRIHANSRASDFRWTSSCIQRPPVHPLDACSVRSSIAASLFSRLLMHAAADQAACPPLTASNWFYVFSLLALGPCVSYATRYGLSLKEVYGVIHKMNRSRILFTVSEAEGTQMKMVNDTSHNRPATNLIITPCPGFHGPTDVLTQQKPSHLSIVTNELPGSLRPEQPGQRRPPFSQDAPVHPDQSSSYTYFSEFYEVEVHSGSAIELTLQTLTPYSFKSAKSSGIIAAASIAGGNGLEKMCPGGAPIANSVPCCGKQKRAALPWFTLGVHELNTQCSSSAGRQGEDWVPDPKTTVKHLQPYKDVASTHTPDFVQRTATCILAATRFAISHDERQVSPSSMRRHVRSQRDYIPLAQVGKTLKHAHCGMLPPIGAEAHNSFWIALGTQVDPRDEATTRFYLQARYDGAEVTLKLCFPSCTAYMSGSVPLRGAIQSFSGREKGLQQGGSSIESVGSLRAVLI</sequence>
<feature type="compositionally biased region" description="Polar residues" evidence="1">
    <location>
        <begin position="692"/>
        <end position="701"/>
    </location>
</feature>
<gene>
    <name evidence="2" type="ORF">CLUP02_18006</name>
</gene>
<proteinExistence type="predicted"/>